<dbReference type="Proteomes" id="UP000015453">
    <property type="component" value="Unassembled WGS sequence"/>
</dbReference>
<dbReference type="PANTHER" id="PTHR36039">
    <property type="match status" value="1"/>
</dbReference>
<accession>S8DC58</accession>
<dbReference type="SUPFAM" id="SSF55144">
    <property type="entry name" value="LigT-like"/>
    <property type="match status" value="1"/>
</dbReference>
<protein>
    <recommendedName>
        <fullName evidence="3">Calmodulin-binding protein</fullName>
    </recommendedName>
</protein>
<comment type="caution">
    <text evidence="1">The sequence shown here is derived from an EMBL/GenBank/DDBJ whole genome shotgun (WGS) entry which is preliminary data.</text>
</comment>
<sequence length="186" mass="20702">TMSQGYAVELYFDPALENQVLKAWNILARRQISTDLLDIESRPHLTLFSSPYIDVSKLENVLRSFARQEPLPISFSSVGSLPHENAVLFLAPTPTVPLLQFQSQLSDALGREGLEISDEYRPDSWIPYCPVAKAVPKSRMGDAFAVLRDLKLPVSGYATEISLVEYPPVRELLLFSLGTLHVGDSI</sequence>
<proteinExistence type="predicted"/>
<dbReference type="Gene3D" id="3.90.1140.10">
    <property type="entry name" value="Cyclic phosphodiesterase"/>
    <property type="match status" value="1"/>
</dbReference>
<dbReference type="PANTHER" id="PTHR36039:SF2">
    <property type="entry name" value="RNA LIGASE_CYCLIC NUCLEOTIDE PHOSPHODIESTERASE FAMILY PROTEIN"/>
    <property type="match status" value="1"/>
</dbReference>
<evidence type="ECO:0008006" key="3">
    <source>
        <dbReference type="Google" id="ProtNLM"/>
    </source>
</evidence>
<name>S8DC58_9LAMI</name>
<evidence type="ECO:0000313" key="2">
    <source>
        <dbReference type="Proteomes" id="UP000015453"/>
    </source>
</evidence>
<keyword evidence="2" id="KW-1185">Reference proteome</keyword>
<dbReference type="AlphaFoldDB" id="S8DC58"/>
<dbReference type="Pfam" id="PF13563">
    <property type="entry name" value="2_5_RNA_ligase2"/>
    <property type="match status" value="1"/>
</dbReference>
<dbReference type="InterPro" id="IPR009097">
    <property type="entry name" value="Cyclic_Pdiesterase"/>
</dbReference>
<reference evidence="1 2" key="1">
    <citation type="journal article" date="2013" name="BMC Genomics">
        <title>The miniature genome of a carnivorous plant Genlisea aurea contains a low number of genes and short non-coding sequences.</title>
        <authorList>
            <person name="Leushkin E.V."/>
            <person name="Sutormin R.A."/>
            <person name="Nabieva E.R."/>
            <person name="Penin A.A."/>
            <person name="Kondrashov A.S."/>
            <person name="Logacheva M.D."/>
        </authorList>
    </citation>
    <scope>NUCLEOTIDE SEQUENCE [LARGE SCALE GENOMIC DNA]</scope>
</reference>
<feature type="non-terminal residue" evidence="1">
    <location>
        <position position="1"/>
    </location>
</feature>
<organism evidence="1 2">
    <name type="scientific">Genlisea aurea</name>
    <dbReference type="NCBI Taxonomy" id="192259"/>
    <lineage>
        <taxon>Eukaryota</taxon>
        <taxon>Viridiplantae</taxon>
        <taxon>Streptophyta</taxon>
        <taxon>Embryophyta</taxon>
        <taxon>Tracheophyta</taxon>
        <taxon>Spermatophyta</taxon>
        <taxon>Magnoliopsida</taxon>
        <taxon>eudicotyledons</taxon>
        <taxon>Gunneridae</taxon>
        <taxon>Pentapetalae</taxon>
        <taxon>asterids</taxon>
        <taxon>lamiids</taxon>
        <taxon>Lamiales</taxon>
        <taxon>Lentibulariaceae</taxon>
        <taxon>Genlisea</taxon>
    </lineage>
</organism>
<gene>
    <name evidence="1" type="ORF">M569_14466</name>
</gene>
<evidence type="ECO:0000313" key="1">
    <source>
        <dbReference type="EMBL" id="EPS60338.1"/>
    </source>
</evidence>
<dbReference type="OrthoDB" id="1879605at2759"/>
<dbReference type="EMBL" id="AUSU01007644">
    <property type="protein sequence ID" value="EPS60338.1"/>
    <property type="molecule type" value="Genomic_DNA"/>
</dbReference>